<dbReference type="InterPro" id="IPR008928">
    <property type="entry name" value="6-hairpin_glycosidase_sf"/>
</dbReference>
<feature type="signal peptide" evidence="1">
    <location>
        <begin position="1"/>
        <end position="34"/>
    </location>
</feature>
<dbReference type="SUPFAM" id="SSF48208">
    <property type="entry name" value="Six-hairpin glycosidases"/>
    <property type="match status" value="1"/>
</dbReference>
<evidence type="ECO:0000313" key="3">
    <source>
        <dbReference type="Proteomes" id="UP000245667"/>
    </source>
</evidence>
<proteinExistence type="predicted"/>
<accession>A0A316E587</accession>
<sequence>MNFEKNDMIPKPNTKRISLLLFLACCIQVSTIQAQKVNTPADPEYYAMDREDIAFDDEQVILANYRGFVSPRQYSVTQFTNVWFLPIGAPRYEFNLNFFDKGTGRLIEDDVPTKWKSWIDDGGSYDPLGSNFRPNSPSIMVTQDEKWQPNQYERTATFHKEYNKKWVSFSAKSWTNVSFDDDEVFIKLKLTNRNSKDLEMTLIPNQVAEILECHFKKGSTKVDSLDAFTIGSEVAHARVSSSIQKTSGNGFEISIAPGNTETYYFAIKFYEPQNGAPEISQSDIKERMERADKKTREMLSWAYDKLPKFTSSNKQLEEYYYRCMLSVLMSRYENPNFISDVFWAVGTWPYTISWDTSYTSDVIAMLDPESLKSAILTDFEQVQLKRTYVGWNGAHWDILYIQEPFALQLMIEAYIRHTGDYSIFNEKAAGVTVWEWMQRWVDELQTNYTNELGLIDVGYNTEKIIEIRTDGYNHAVPITNTLTIDLLYTMSDWAKKRNEKKLGQTYFKDAEKLKGLVNKYMWNEELGWFDNYYPDGTKGTIWTYHLFDLLGTDFLPDHQAYRLVSHLQEGEFLGKYGVYSIARRDSVHWDLIDSDWGGGGQYAGMPGRISRNLYQKGFAGKGWDVLKRNIRYIDHFPYLPQNPRIDTAEQDRSSMPLQISAGAGMEAIVFGTFGVNMGEKELTIKPFNHEDIGEATLTDIRWKGRKFGIQLTRKTFSVYEGGKLIATKFYGEEVVVQ</sequence>
<dbReference type="AlphaFoldDB" id="A0A316E587"/>
<evidence type="ECO:0000313" key="2">
    <source>
        <dbReference type="EMBL" id="PWK25551.1"/>
    </source>
</evidence>
<protein>
    <recommendedName>
        <fullName evidence="4">Trehalase</fullName>
    </recommendedName>
</protein>
<gene>
    <name evidence="2" type="ORF">LX92_00293</name>
</gene>
<name>A0A316E587_9FLAO</name>
<evidence type="ECO:0008006" key="4">
    <source>
        <dbReference type="Google" id="ProtNLM"/>
    </source>
</evidence>
<dbReference type="InterPro" id="IPR012341">
    <property type="entry name" value="6hp_glycosidase-like_sf"/>
</dbReference>
<feature type="chain" id="PRO_5016251477" description="Trehalase" evidence="1">
    <location>
        <begin position="35"/>
        <end position="737"/>
    </location>
</feature>
<dbReference type="EMBL" id="QGGQ01000001">
    <property type="protein sequence ID" value="PWK25551.1"/>
    <property type="molecule type" value="Genomic_DNA"/>
</dbReference>
<comment type="caution">
    <text evidence="2">The sequence shown here is derived from an EMBL/GenBank/DDBJ whole genome shotgun (WGS) entry which is preliminary data.</text>
</comment>
<reference evidence="2 3" key="1">
    <citation type="submission" date="2018-05" db="EMBL/GenBank/DDBJ databases">
        <title>Genomic Encyclopedia of Archaeal and Bacterial Type Strains, Phase II (KMG-II): from individual species to whole genera.</title>
        <authorList>
            <person name="Goeker M."/>
        </authorList>
    </citation>
    <scope>NUCLEOTIDE SEQUENCE [LARGE SCALE GENOMIC DNA]</scope>
    <source>
        <strain evidence="2 3">DSM 23514</strain>
    </source>
</reference>
<dbReference type="GO" id="GO:0005975">
    <property type="term" value="P:carbohydrate metabolic process"/>
    <property type="evidence" value="ECO:0007669"/>
    <property type="project" value="InterPro"/>
</dbReference>
<dbReference type="Gene3D" id="1.50.10.10">
    <property type="match status" value="1"/>
</dbReference>
<organism evidence="2 3">
    <name type="scientific">Maribacter polysiphoniae</name>
    <dbReference type="NCBI Taxonomy" id="429344"/>
    <lineage>
        <taxon>Bacteria</taxon>
        <taxon>Pseudomonadati</taxon>
        <taxon>Bacteroidota</taxon>
        <taxon>Flavobacteriia</taxon>
        <taxon>Flavobacteriales</taxon>
        <taxon>Flavobacteriaceae</taxon>
        <taxon>Maribacter</taxon>
    </lineage>
</organism>
<dbReference type="Proteomes" id="UP000245667">
    <property type="component" value="Unassembled WGS sequence"/>
</dbReference>
<keyword evidence="1" id="KW-0732">Signal</keyword>
<evidence type="ECO:0000256" key="1">
    <source>
        <dbReference type="SAM" id="SignalP"/>
    </source>
</evidence>